<name>A0A1P8WFE6_9PLAN</name>
<feature type="repeat" description="TPR" evidence="3">
    <location>
        <begin position="29"/>
        <end position="62"/>
    </location>
</feature>
<evidence type="ECO:0000256" key="3">
    <source>
        <dbReference type="PROSITE-ProRule" id="PRU00339"/>
    </source>
</evidence>
<dbReference type="PROSITE" id="PS51257">
    <property type="entry name" value="PROKAR_LIPOPROTEIN"/>
    <property type="match status" value="1"/>
</dbReference>
<protein>
    <submittedName>
        <fullName evidence="4">TPR repeat-containing protein YrrB</fullName>
    </submittedName>
</protein>
<keyword evidence="2 3" id="KW-0802">TPR repeat</keyword>
<dbReference type="Proteomes" id="UP000187735">
    <property type="component" value="Chromosome"/>
</dbReference>
<dbReference type="InterPro" id="IPR019734">
    <property type="entry name" value="TPR_rpt"/>
</dbReference>
<dbReference type="InterPro" id="IPR050498">
    <property type="entry name" value="Ycf3"/>
</dbReference>
<evidence type="ECO:0000313" key="5">
    <source>
        <dbReference type="Proteomes" id="UP000187735"/>
    </source>
</evidence>
<feature type="repeat" description="TPR" evidence="3">
    <location>
        <begin position="165"/>
        <end position="198"/>
    </location>
</feature>
<gene>
    <name evidence="4" type="primary">yrrB_2</name>
    <name evidence="4" type="ORF">Fuma_02373</name>
</gene>
<dbReference type="AlphaFoldDB" id="A0A1P8WFE6"/>
<dbReference type="InterPro" id="IPR011990">
    <property type="entry name" value="TPR-like_helical_dom_sf"/>
</dbReference>
<feature type="repeat" description="TPR" evidence="3">
    <location>
        <begin position="63"/>
        <end position="96"/>
    </location>
</feature>
<keyword evidence="5" id="KW-1185">Reference proteome</keyword>
<keyword evidence="1" id="KW-0677">Repeat</keyword>
<reference evidence="4 5" key="1">
    <citation type="journal article" date="2016" name="Front. Microbiol.">
        <title>Fuerstia marisgermanicae gen. nov., sp. nov., an Unusual Member of the Phylum Planctomycetes from the German Wadden Sea.</title>
        <authorList>
            <person name="Kohn T."/>
            <person name="Heuer A."/>
            <person name="Jogler M."/>
            <person name="Vollmers J."/>
            <person name="Boedeker C."/>
            <person name="Bunk B."/>
            <person name="Rast P."/>
            <person name="Borchert D."/>
            <person name="Glockner I."/>
            <person name="Freese H.M."/>
            <person name="Klenk H.P."/>
            <person name="Overmann J."/>
            <person name="Kaster A.K."/>
            <person name="Rohde M."/>
            <person name="Wiegand S."/>
            <person name="Jogler C."/>
        </authorList>
    </citation>
    <scope>NUCLEOTIDE SEQUENCE [LARGE SCALE GENOMIC DNA]</scope>
    <source>
        <strain evidence="4 5">NH11</strain>
    </source>
</reference>
<dbReference type="Pfam" id="PF13181">
    <property type="entry name" value="TPR_8"/>
    <property type="match status" value="1"/>
</dbReference>
<dbReference type="STRING" id="1891926.Fuma_02373"/>
<dbReference type="SUPFAM" id="SSF48439">
    <property type="entry name" value="Protein prenylyltransferase"/>
    <property type="match status" value="1"/>
</dbReference>
<dbReference type="Pfam" id="PF13432">
    <property type="entry name" value="TPR_16"/>
    <property type="match status" value="1"/>
</dbReference>
<dbReference type="KEGG" id="fmr:Fuma_02373"/>
<organism evidence="4 5">
    <name type="scientific">Fuerstiella marisgermanici</name>
    <dbReference type="NCBI Taxonomy" id="1891926"/>
    <lineage>
        <taxon>Bacteria</taxon>
        <taxon>Pseudomonadati</taxon>
        <taxon>Planctomycetota</taxon>
        <taxon>Planctomycetia</taxon>
        <taxon>Planctomycetales</taxon>
        <taxon>Planctomycetaceae</taxon>
        <taxon>Fuerstiella</taxon>
    </lineage>
</organism>
<feature type="repeat" description="TPR" evidence="3">
    <location>
        <begin position="131"/>
        <end position="164"/>
    </location>
</feature>
<dbReference type="RefSeq" id="WP_145944125.1">
    <property type="nucleotide sequence ID" value="NZ_CP017641.1"/>
</dbReference>
<dbReference type="SMART" id="SM00028">
    <property type="entry name" value="TPR"/>
    <property type="match status" value="6"/>
</dbReference>
<dbReference type="OrthoDB" id="250076at2"/>
<dbReference type="PANTHER" id="PTHR44858">
    <property type="entry name" value="TETRATRICOPEPTIDE REPEAT PROTEIN 6"/>
    <property type="match status" value="1"/>
</dbReference>
<dbReference type="Gene3D" id="1.25.40.10">
    <property type="entry name" value="Tetratricopeptide repeat domain"/>
    <property type="match status" value="2"/>
</dbReference>
<proteinExistence type="predicted"/>
<dbReference type="PANTHER" id="PTHR44858:SF1">
    <property type="entry name" value="UDP-N-ACETYLGLUCOSAMINE--PEPTIDE N-ACETYLGLUCOSAMINYLTRANSFERASE SPINDLY-RELATED"/>
    <property type="match status" value="1"/>
</dbReference>
<dbReference type="EMBL" id="CP017641">
    <property type="protein sequence ID" value="APZ92761.1"/>
    <property type="molecule type" value="Genomic_DNA"/>
</dbReference>
<evidence type="ECO:0000313" key="4">
    <source>
        <dbReference type="EMBL" id="APZ92761.1"/>
    </source>
</evidence>
<accession>A0A1P8WFE6</accession>
<sequence length="385" mass="43083">MFRSNLVAMRLLPVVAVLFVGCSSGKDNPEVTLEKANIQFTRGNYDDAIPIYTKAAEKLPDRPELYFSRGLCYERLQLDQKAFEDYARCLEIDPQHIDARNNSGVVLANMDRYTEAAEQFTILIEQMPDNVLALRNRGLCYHDLKKFDKALADYDRGIEIAPDDAETWFQRGNVLLEQLKLAEAEADFTKAIELHPEHSKAWMNRGVTRYQLGHMEVAMEDLLHARELDENIVIPGINWVQTAPAAAEVVVAKPLLSPEAMSDRWDGCVNFVLQHLAEQGYSDIKITDDLPEHKCGLLTAAKDGKSYEVVLAFSFTADADSVEIPGLATVPQPDSLPRVLVVVADSKTDDSETTGFQVVTFTEDWKPAADKTVPVLSRLKLTPEK</sequence>
<dbReference type="PROSITE" id="PS50005">
    <property type="entry name" value="TPR"/>
    <property type="match status" value="4"/>
</dbReference>
<evidence type="ECO:0000256" key="1">
    <source>
        <dbReference type="ARBA" id="ARBA00022737"/>
    </source>
</evidence>
<dbReference type="Pfam" id="PF00515">
    <property type="entry name" value="TPR_1"/>
    <property type="match status" value="2"/>
</dbReference>
<evidence type="ECO:0000256" key="2">
    <source>
        <dbReference type="ARBA" id="ARBA00022803"/>
    </source>
</evidence>